<dbReference type="OrthoDB" id="3235114at2759"/>
<sequence>MSREWRFLQMLKRSGRGHESGGTENIPAGACALLCPTCPQPGINLPRDNSWQDAPPNERYLYSLFLAIDANFKMKRKQVSSEDADPGLNQGAAFFSDVAPYMAHVQEHWGLEQEVSLDIASYDAWLTMITEKYINMDYMLLKSLSPSPYANLIDIIISYDIACQWSKNLWFRVAKYRPELQDAAKLPSRRRYVFLIPKFHLPAHIERCNIDYSFDLTPNVGRTDGEAPERGWANANPLASSTREMGPGSRRDTIDDHFNDWNHKKSAWANHYSKK</sequence>
<dbReference type="RefSeq" id="XP_037220518.1">
    <property type="nucleotide sequence ID" value="XM_037362597.1"/>
</dbReference>
<dbReference type="InterPro" id="IPR040521">
    <property type="entry name" value="KDZ"/>
</dbReference>
<evidence type="ECO:0000313" key="3">
    <source>
        <dbReference type="Proteomes" id="UP000636479"/>
    </source>
</evidence>
<reference evidence="2" key="1">
    <citation type="submission" date="2020-05" db="EMBL/GenBank/DDBJ databases">
        <title>Mycena genomes resolve the evolution of fungal bioluminescence.</title>
        <authorList>
            <person name="Tsai I.J."/>
        </authorList>
    </citation>
    <scope>NUCLEOTIDE SEQUENCE</scope>
    <source>
        <strain evidence="2">171206Taipei</strain>
    </source>
</reference>
<organism evidence="2 3">
    <name type="scientific">Mycena indigotica</name>
    <dbReference type="NCBI Taxonomy" id="2126181"/>
    <lineage>
        <taxon>Eukaryota</taxon>
        <taxon>Fungi</taxon>
        <taxon>Dikarya</taxon>
        <taxon>Basidiomycota</taxon>
        <taxon>Agaricomycotina</taxon>
        <taxon>Agaricomycetes</taxon>
        <taxon>Agaricomycetidae</taxon>
        <taxon>Agaricales</taxon>
        <taxon>Marasmiineae</taxon>
        <taxon>Mycenaceae</taxon>
        <taxon>Mycena</taxon>
    </lineage>
</organism>
<evidence type="ECO:0000256" key="1">
    <source>
        <dbReference type="SAM" id="MobiDB-lite"/>
    </source>
</evidence>
<dbReference type="Proteomes" id="UP000636479">
    <property type="component" value="Unassembled WGS sequence"/>
</dbReference>
<dbReference type="EMBL" id="JACAZF010000005">
    <property type="protein sequence ID" value="KAF7303546.1"/>
    <property type="molecule type" value="Genomic_DNA"/>
</dbReference>
<name>A0A8H6SQA2_9AGAR</name>
<comment type="caution">
    <text evidence="2">The sequence shown here is derived from an EMBL/GenBank/DDBJ whole genome shotgun (WGS) entry which is preliminary data.</text>
</comment>
<feature type="region of interest" description="Disordered" evidence="1">
    <location>
        <begin position="225"/>
        <end position="257"/>
    </location>
</feature>
<dbReference type="AlphaFoldDB" id="A0A8H6SQA2"/>
<gene>
    <name evidence="2" type="ORF">MIND_00583800</name>
</gene>
<protein>
    <submittedName>
        <fullName evidence="2">CxC2 domain-containing protein</fullName>
    </submittedName>
</protein>
<proteinExistence type="predicted"/>
<accession>A0A8H6SQA2</accession>
<dbReference type="Pfam" id="PF18758">
    <property type="entry name" value="KDZ"/>
    <property type="match status" value="1"/>
</dbReference>
<evidence type="ECO:0000313" key="2">
    <source>
        <dbReference type="EMBL" id="KAF7303546.1"/>
    </source>
</evidence>
<keyword evidence="3" id="KW-1185">Reference proteome</keyword>
<dbReference type="GeneID" id="59345113"/>